<evidence type="ECO:0000259" key="1">
    <source>
        <dbReference type="Pfam" id="PF07238"/>
    </source>
</evidence>
<accession>A0ABR6Y6A6</accession>
<keyword evidence="3" id="KW-1185">Reference proteome</keyword>
<evidence type="ECO:0000313" key="2">
    <source>
        <dbReference type="EMBL" id="MBC3872158.1"/>
    </source>
</evidence>
<feature type="domain" description="PilZ" evidence="1">
    <location>
        <begin position="4"/>
        <end position="108"/>
    </location>
</feature>
<proteinExistence type="predicted"/>
<dbReference type="SUPFAM" id="SSF141371">
    <property type="entry name" value="PilZ domain-like"/>
    <property type="match status" value="1"/>
</dbReference>
<reference evidence="2 3" key="1">
    <citation type="submission" date="2020-08" db="EMBL/GenBank/DDBJ databases">
        <title>Novel species isolated from subtropical streams in China.</title>
        <authorList>
            <person name="Lu H."/>
        </authorList>
    </citation>
    <scope>NUCLEOTIDE SEQUENCE [LARGE SCALE GENOMIC DNA]</scope>
    <source>
        <strain evidence="2 3">LX15W</strain>
    </source>
</reference>
<sequence>MIELRRSPRINVTWRGLIKMGEGKVDPIRVFNVSETGILIMSEQALIIEKEYQVMLEIPHIDQEAMTPFKVPCKVIVLHSILSGNFFRVGVRLIEIATLHRDLINAWISLSKKFDPPKEQ</sequence>
<protein>
    <submittedName>
        <fullName evidence="2">PilZ domain-containing protein</fullName>
    </submittedName>
</protein>
<gene>
    <name evidence="2" type="ORF">H8K55_01045</name>
</gene>
<dbReference type="Gene3D" id="2.40.10.220">
    <property type="entry name" value="predicted glycosyltransferase like domains"/>
    <property type="match status" value="1"/>
</dbReference>
<evidence type="ECO:0000313" key="3">
    <source>
        <dbReference type="Proteomes" id="UP000624279"/>
    </source>
</evidence>
<dbReference type="Proteomes" id="UP000624279">
    <property type="component" value="Unassembled WGS sequence"/>
</dbReference>
<dbReference type="RefSeq" id="WP_186940168.1">
    <property type="nucleotide sequence ID" value="NZ_JACOGA010000001.1"/>
</dbReference>
<dbReference type="Pfam" id="PF07238">
    <property type="entry name" value="PilZ"/>
    <property type="match status" value="1"/>
</dbReference>
<organism evidence="2 3">
    <name type="scientific">Undibacterium flavidum</name>
    <dbReference type="NCBI Taxonomy" id="2762297"/>
    <lineage>
        <taxon>Bacteria</taxon>
        <taxon>Pseudomonadati</taxon>
        <taxon>Pseudomonadota</taxon>
        <taxon>Betaproteobacteria</taxon>
        <taxon>Burkholderiales</taxon>
        <taxon>Oxalobacteraceae</taxon>
        <taxon>Undibacterium</taxon>
    </lineage>
</organism>
<dbReference type="EMBL" id="JACOGA010000001">
    <property type="protein sequence ID" value="MBC3872158.1"/>
    <property type="molecule type" value="Genomic_DNA"/>
</dbReference>
<dbReference type="InterPro" id="IPR009875">
    <property type="entry name" value="PilZ_domain"/>
</dbReference>
<name>A0ABR6Y6A6_9BURK</name>
<comment type="caution">
    <text evidence="2">The sequence shown here is derived from an EMBL/GenBank/DDBJ whole genome shotgun (WGS) entry which is preliminary data.</text>
</comment>